<evidence type="ECO:0000313" key="2">
    <source>
        <dbReference type="Proteomes" id="UP000240437"/>
    </source>
</evidence>
<dbReference type="GeneID" id="54988674"/>
<dbReference type="EMBL" id="MG765276">
    <property type="protein sequence ID" value="AUV59764.1"/>
    <property type="molecule type" value="Genomic_DNA"/>
</dbReference>
<dbReference type="Proteomes" id="UP000240437">
    <property type="component" value="Segment"/>
</dbReference>
<dbReference type="KEGG" id="vg:54988674"/>
<sequence>MDIKDLYNHREALQLIVNKTSDRLNTYDSKLNGLVPDDVRNTDDYKRDYKAYKQAFGNLQEFNKNLSRSQKIELRNIKRRLK</sequence>
<accession>A0A2K9VC74</accession>
<evidence type="ECO:0000313" key="1">
    <source>
        <dbReference type="EMBL" id="AUV59764.1"/>
    </source>
</evidence>
<dbReference type="RefSeq" id="YP_009798224.1">
    <property type="nucleotide sequence ID" value="NC_047925.1"/>
</dbReference>
<organism evidence="1 2">
    <name type="scientific">Lactobacillus phage Nyseid</name>
    <dbReference type="NCBI Taxonomy" id="2079432"/>
    <lineage>
        <taxon>Viruses</taxon>
        <taxon>Duplodnaviria</taxon>
        <taxon>Heunggongvirae</taxon>
        <taxon>Uroviricota</taxon>
        <taxon>Caudoviricetes</taxon>
        <taxon>Tybeckvirinae</taxon>
        <taxon>Lenusvirus</taxon>
        <taxon>Lenusvirus nyseid</taxon>
    </lineage>
</organism>
<protein>
    <submittedName>
        <fullName evidence="1">Uncharacterized protein</fullName>
    </submittedName>
</protein>
<name>A0A2K9VC74_9CAUD</name>
<proteinExistence type="predicted"/>
<keyword evidence="2" id="KW-1185">Reference proteome</keyword>
<reference evidence="1 2" key="1">
    <citation type="submission" date="2018-01" db="EMBL/GenBank/DDBJ databases">
        <title>Lactobacillus phages that infect wine-derived L. plantarum strains.</title>
        <authorList>
            <person name="Kyrkou I."/>
            <person name="Hestbjerg Hansen L."/>
        </authorList>
    </citation>
    <scope>NUCLEOTIDE SEQUENCE [LARGE SCALE GENOMIC DNA]</scope>
</reference>